<protein>
    <recommendedName>
        <fullName evidence="5">ATPase</fullName>
    </recommendedName>
</protein>
<evidence type="ECO:0000313" key="3">
    <source>
        <dbReference type="EMBL" id="GAK35762.1"/>
    </source>
</evidence>
<dbReference type="InterPro" id="IPR041682">
    <property type="entry name" value="AAA_14"/>
</dbReference>
<dbReference type="EMBL" id="BAJS01000003">
    <property type="protein sequence ID" value="GAK35762.1"/>
    <property type="molecule type" value="Genomic_DNA"/>
</dbReference>
<feature type="domain" description="DUF4143" evidence="2">
    <location>
        <begin position="217"/>
        <end position="355"/>
    </location>
</feature>
<dbReference type="AlphaFoldDB" id="A0A069CZY4"/>
<reference evidence="3 4" key="1">
    <citation type="journal article" date="2015" name="Microbes Environ.">
        <title>Distribution and evolution of nitrogen fixation genes in the phylum bacteroidetes.</title>
        <authorList>
            <person name="Inoue J."/>
            <person name="Oshima K."/>
            <person name="Suda W."/>
            <person name="Sakamoto M."/>
            <person name="Iino T."/>
            <person name="Noda S."/>
            <person name="Hongoh Y."/>
            <person name="Hattori M."/>
            <person name="Ohkuma M."/>
        </authorList>
    </citation>
    <scope>NUCLEOTIDE SEQUENCE [LARGE SCALE GENOMIC DNA]</scope>
    <source>
        <strain evidence="3 4">JCM 15093</strain>
    </source>
</reference>
<evidence type="ECO:0000259" key="2">
    <source>
        <dbReference type="Pfam" id="PF13635"/>
    </source>
</evidence>
<gene>
    <name evidence="3" type="ORF">JCM15093_886</name>
</gene>
<proteinExistence type="predicted"/>
<dbReference type="InterPro" id="IPR025420">
    <property type="entry name" value="DUF4143"/>
</dbReference>
<dbReference type="InterPro" id="IPR027417">
    <property type="entry name" value="P-loop_NTPase"/>
</dbReference>
<dbReference type="Gene3D" id="3.40.50.300">
    <property type="entry name" value="P-loop containing nucleotide triphosphate hydrolases"/>
    <property type="match status" value="1"/>
</dbReference>
<sequence>MNINEYAQIVADQKEELALINPKDLCSRKEERLFDIDSPLAQIVIGVRRSGKSTICHKVLKERNIPYAYVNFDDERLYRLESKDLNSLLEAIYMVYGDFQYLFLDEIQNIAEWFLFVNRLLRQKIHLVITGSNAKLLSSELSTHLTGRYNQIELYPFSFTEFCRYRKVDMKDVSTKGVAFKKAAFEEYLKKGGFPELFEVKNSRGYIQGLFDSIIRKDIQQRFKIRYIESLRMLANHMIDNFGQEIIYSDLAERFGFGSSHTAENYVSYLKQTYLLLGIHKFSFKSKERIRNEKSYVVDTAFITERDDAMNGQNIGWKLENITYVELLRRNKPLFYDVFYYREQYEIDFVVCEGNYVRELIQVSVDISSAKTYNREVSALCKAATDLKCNKLTLITMNDNRIIEENNHTIQVISIIDWLLTF</sequence>
<dbReference type="PANTHER" id="PTHR33295:SF19">
    <property type="entry name" value="ARCHAEAL ATPASE"/>
    <property type="match status" value="1"/>
</dbReference>
<dbReference type="Pfam" id="PF13173">
    <property type="entry name" value="AAA_14"/>
    <property type="match status" value="1"/>
</dbReference>
<dbReference type="Proteomes" id="UP000027601">
    <property type="component" value="Unassembled WGS sequence"/>
</dbReference>
<evidence type="ECO:0008006" key="5">
    <source>
        <dbReference type="Google" id="ProtNLM"/>
    </source>
</evidence>
<dbReference type="eggNOG" id="COG1373">
    <property type="taxonomic scope" value="Bacteria"/>
</dbReference>
<dbReference type="RefSeq" id="WP_024995835.1">
    <property type="nucleotide sequence ID" value="NZ_BAJS01000003.1"/>
</dbReference>
<evidence type="ECO:0000313" key="4">
    <source>
        <dbReference type="Proteomes" id="UP000027601"/>
    </source>
</evidence>
<organism evidence="3 4">
    <name type="scientific">Bacteroides graminisolvens DSM 19988 = JCM 15093</name>
    <dbReference type="NCBI Taxonomy" id="1121097"/>
    <lineage>
        <taxon>Bacteria</taxon>
        <taxon>Pseudomonadati</taxon>
        <taxon>Bacteroidota</taxon>
        <taxon>Bacteroidia</taxon>
        <taxon>Bacteroidales</taxon>
        <taxon>Bacteroidaceae</taxon>
        <taxon>Bacteroides</taxon>
    </lineage>
</organism>
<dbReference type="OrthoDB" id="9801840at2"/>
<dbReference type="Pfam" id="PF13635">
    <property type="entry name" value="DUF4143"/>
    <property type="match status" value="1"/>
</dbReference>
<keyword evidence="4" id="KW-1185">Reference proteome</keyword>
<accession>A0A069CZY4</accession>
<feature type="domain" description="AAA" evidence="1">
    <location>
        <begin position="42"/>
        <end position="163"/>
    </location>
</feature>
<comment type="caution">
    <text evidence="3">The sequence shown here is derived from an EMBL/GenBank/DDBJ whole genome shotgun (WGS) entry which is preliminary data.</text>
</comment>
<dbReference type="SUPFAM" id="SSF52540">
    <property type="entry name" value="P-loop containing nucleoside triphosphate hydrolases"/>
    <property type="match status" value="1"/>
</dbReference>
<name>A0A069CZY4_9BACE</name>
<dbReference type="PANTHER" id="PTHR33295">
    <property type="entry name" value="ATPASE"/>
    <property type="match status" value="1"/>
</dbReference>
<evidence type="ECO:0000259" key="1">
    <source>
        <dbReference type="Pfam" id="PF13173"/>
    </source>
</evidence>